<evidence type="ECO:0000313" key="2">
    <source>
        <dbReference type="EMBL" id="KAG2216601.1"/>
    </source>
</evidence>
<reference evidence="2 3" key="1">
    <citation type="submission" date="2020-12" db="EMBL/GenBank/DDBJ databases">
        <title>Metabolic potential, ecology and presence of endohyphal bacteria is reflected in genomic diversity of Mucoromycotina.</title>
        <authorList>
            <person name="Muszewska A."/>
            <person name="Okrasinska A."/>
            <person name="Steczkiewicz K."/>
            <person name="Drgas O."/>
            <person name="Orlowska M."/>
            <person name="Perlinska-Lenart U."/>
            <person name="Aleksandrzak-Piekarczyk T."/>
            <person name="Szatraj K."/>
            <person name="Zielenkiewicz U."/>
            <person name="Pilsyk S."/>
            <person name="Malc E."/>
            <person name="Mieczkowski P."/>
            <person name="Kruszewska J.S."/>
            <person name="Biernat P."/>
            <person name="Pawlowska J."/>
        </authorList>
    </citation>
    <scope>NUCLEOTIDE SEQUENCE [LARGE SCALE GENOMIC DNA]</scope>
    <source>
        <strain evidence="2 3">CBS 142.35</strain>
    </source>
</reference>
<dbReference type="Proteomes" id="UP000646827">
    <property type="component" value="Unassembled WGS sequence"/>
</dbReference>
<proteinExistence type="predicted"/>
<accession>A0A8H7RVI2</accession>
<keyword evidence="3" id="KW-1185">Reference proteome</keyword>
<feature type="region of interest" description="Disordered" evidence="1">
    <location>
        <begin position="111"/>
        <end position="131"/>
    </location>
</feature>
<sequence length="131" mass="15195">MYPFEQYHRYQRAVEEIRLLKNEADSIISFGLKAVELLRNALDLLDLTINLNLQQLGERYLLEKKLESAQIWLHEQDNQLRSIHDTTTQSSIEEDNEVIEHGIINSIGDVNDTPWEIGNQNPNNPNNPNKS</sequence>
<organism evidence="2 3">
    <name type="scientific">Circinella minor</name>
    <dbReference type="NCBI Taxonomy" id="1195481"/>
    <lineage>
        <taxon>Eukaryota</taxon>
        <taxon>Fungi</taxon>
        <taxon>Fungi incertae sedis</taxon>
        <taxon>Mucoromycota</taxon>
        <taxon>Mucoromycotina</taxon>
        <taxon>Mucoromycetes</taxon>
        <taxon>Mucorales</taxon>
        <taxon>Lichtheimiaceae</taxon>
        <taxon>Circinella</taxon>
    </lineage>
</organism>
<comment type="caution">
    <text evidence="2">The sequence shown here is derived from an EMBL/GenBank/DDBJ whole genome shotgun (WGS) entry which is preliminary data.</text>
</comment>
<dbReference type="AlphaFoldDB" id="A0A8H7RVI2"/>
<protein>
    <submittedName>
        <fullName evidence="2">Uncharacterized protein</fullName>
    </submittedName>
</protein>
<dbReference type="EMBL" id="JAEPRB010000383">
    <property type="protein sequence ID" value="KAG2216601.1"/>
    <property type="molecule type" value="Genomic_DNA"/>
</dbReference>
<feature type="compositionally biased region" description="Low complexity" evidence="1">
    <location>
        <begin position="119"/>
        <end position="131"/>
    </location>
</feature>
<evidence type="ECO:0000256" key="1">
    <source>
        <dbReference type="SAM" id="MobiDB-lite"/>
    </source>
</evidence>
<gene>
    <name evidence="2" type="ORF">INT45_001989</name>
</gene>
<name>A0A8H7RVI2_9FUNG</name>
<evidence type="ECO:0000313" key="3">
    <source>
        <dbReference type="Proteomes" id="UP000646827"/>
    </source>
</evidence>